<reference evidence="2 3" key="1">
    <citation type="submission" date="2019-04" db="EMBL/GenBank/DDBJ databases">
        <authorList>
            <person name="Feng G."/>
            <person name="Zhu H."/>
        </authorList>
    </citation>
    <scope>NUCLEOTIDE SEQUENCE [LARGE SCALE GENOMIC DNA]</scope>
    <source>
        <strain evidence="2 3">6HR-1</strain>
    </source>
</reference>
<dbReference type="InterPro" id="IPR036465">
    <property type="entry name" value="vWFA_dom_sf"/>
</dbReference>
<dbReference type="Gene3D" id="3.40.50.410">
    <property type="entry name" value="von Willebrand factor, type A domain"/>
    <property type="match status" value="1"/>
</dbReference>
<dbReference type="EMBL" id="SRLB01000014">
    <property type="protein sequence ID" value="TGD97426.1"/>
    <property type="molecule type" value="Genomic_DNA"/>
</dbReference>
<protein>
    <submittedName>
        <fullName evidence="2">VWA domain-containing protein</fullName>
    </submittedName>
</protein>
<evidence type="ECO:0000313" key="2">
    <source>
        <dbReference type="EMBL" id="TGD97426.1"/>
    </source>
</evidence>
<organism evidence="2 3">
    <name type="scientific">Methylobacterium nonmethylotrophicum</name>
    <dbReference type="NCBI Taxonomy" id="1141884"/>
    <lineage>
        <taxon>Bacteria</taxon>
        <taxon>Pseudomonadati</taxon>
        <taxon>Pseudomonadota</taxon>
        <taxon>Alphaproteobacteria</taxon>
        <taxon>Hyphomicrobiales</taxon>
        <taxon>Methylobacteriaceae</taxon>
        <taxon>Methylobacterium</taxon>
    </lineage>
</organism>
<keyword evidence="3" id="KW-1185">Reference proteome</keyword>
<dbReference type="InterPro" id="IPR002035">
    <property type="entry name" value="VWF_A"/>
</dbReference>
<name>A0A4Z0NLR7_9HYPH</name>
<dbReference type="PROSITE" id="PS50234">
    <property type="entry name" value="VWFA"/>
    <property type="match status" value="1"/>
</dbReference>
<feature type="domain" description="VWFA" evidence="1">
    <location>
        <begin position="199"/>
        <end position="351"/>
    </location>
</feature>
<sequence>MSLISRISLMVLAASRPFVEGTMRITEGARAVAHAVARRALSGLRRRGRALAGDRRGNVALITGFCLVPLIGALGCATDYGMALAYKAKLDRAADAAAIAAITGVQTYILNYTGVLDPTSAAIASAKTQAQAQFNANLGALPSTAPVPTIQITALGLTVSAKVSYSLSMPTLFMKYLGTSTSALSGSSATTLTMPGFNNIYIIIDTSSSMGIGATQADQQIVYTATNGCAVACHYTGTTTTARNAGATLRIDVAKQSVIAALNQMISTGNTNRFKVAIYTFSSQFKSVFPLSSDLQGAIAAVGGIELSAALNDGGTNSTYGLKSLNTLLPVPGTGLTSLTPQGTVMFITDGVQDSDIKVTSNGSQDGYDSNFTPWSPCTQANCNKYTQFAVPIYIQSLDPSACSAMKTKGYTVMTLNTRYIVPAANLRSSSAALNTIFDYIQANLLSSISSNMAACATSSADAYAASTPAEINTAVAKMFAATGALARITQ</sequence>
<evidence type="ECO:0000313" key="3">
    <source>
        <dbReference type="Proteomes" id="UP000297535"/>
    </source>
</evidence>
<dbReference type="OrthoDB" id="7522752at2"/>
<comment type="caution">
    <text evidence="2">The sequence shown here is derived from an EMBL/GenBank/DDBJ whole genome shotgun (WGS) entry which is preliminary data.</text>
</comment>
<accession>A0A4Z0NLR7</accession>
<dbReference type="SUPFAM" id="SSF53300">
    <property type="entry name" value="vWA-like"/>
    <property type="match status" value="1"/>
</dbReference>
<dbReference type="Pfam" id="PF13519">
    <property type="entry name" value="VWA_2"/>
    <property type="match status" value="1"/>
</dbReference>
<dbReference type="Proteomes" id="UP000297535">
    <property type="component" value="Unassembled WGS sequence"/>
</dbReference>
<gene>
    <name evidence="2" type="ORF">EU555_19870</name>
</gene>
<evidence type="ECO:0000259" key="1">
    <source>
        <dbReference type="PROSITE" id="PS50234"/>
    </source>
</evidence>
<dbReference type="InterPro" id="IPR028087">
    <property type="entry name" value="Tad_N"/>
</dbReference>
<dbReference type="Pfam" id="PF13400">
    <property type="entry name" value="Tad"/>
    <property type="match status" value="1"/>
</dbReference>
<dbReference type="AlphaFoldDB" id="A0A4Z0NLR7"/>
<proteinExistence type="predicted"/>